<dbReference type="InterPro" id="IPR047650">
    <property type="entry name" value="Transpos_IS110"/>
</dbReference>
<evidence type="ECO:0000259" key="3">
    <source>
        <dbReference type="Pfam" id="PF02371"/>
    </source>
</evidence>
<feature type="domain" description="Transposase IS110-like N-terminal" evidence="2">
    <location>
        <begin position="7"/>
        <end position="147"/>
    </location>
</feature>
<dbReference type="Proteomes" id="UP000676428">
    <property type="component" value="Chromosome"/>
</dbReference>
<evidence type="ECO:0000259" key="2">
    <source>
        <dbReference type="Pfam" id="PF01548"/>
    </source>
</evidence>
<evidence type="ECO:0000313" key="4">
    <source>
        <dbReference type="EMBL" id="QVK22388.1"/>
    </source>
</evidence>
<proteinExistence type="predicted"/>
<dbReference type="EMBL" id="CP074572">
    <property type="protein sequence ID" value="QVK22388.1"/>
    <property type="molecule type" value="Genomic_DNA"/>
</dbReference>
<keyword evidence="5" id="KW-1185">Reference proteome</keyword>
<dbReference type="PANTHER" id="PTHR33055:SF3">
    <property type="entry name" value="PUTATIVE TRANSPOSASE FOR IS117-RELATED"/>
    <property type="match status" value="1"/>
</dbReference>
<dbReference type="NCBIfam" id="NF033542">
    <property type="entry name" value="transpos_IS110"/>
    <property type="match status" value="1"/>
</dbReference>
<dbReference type="Pfam" id="PF02371">
    <property type="entry name" value="Transposase_20"/>
    <property type="match status" value="1"/>
</dbReference>
<keyword evidence="1" id="KW-0175">Coiled coil</keyword>
<sequence length="346" mass="38624">MSKLNVIGIDLAKNIFQISCVDSTQRTEVLNKAIKRKDLLNFMRNQRKSRVFMEACGGAHYWARQIQLLGHEVHMIAPQFVKPFRKGHKTDANDALAIAEAGMRVDMRFVPLKNLEQQDVQAIHRVRERLIKQRTQIINQTHAILLEFGIASAKGQPALRRTVQLALENAENELSPVMRALLSEEMQEINVLNERLKQMDLQVSQLSRSISACALISELEGIGPVTATMLYSALGDCRAFKRGREASAYIGVTPKQFSSGGKANLMGIGRTRHVTLRAALVRGALAVIKMLGDKEDAKSQWLRELIARAGKNKAAVALVNKTVRTAWALMSKQETYDAHYRETVGA</sequence>
<feature type="domain" description="Transposase IS116/IS110/IS902 C-terminal" evidence="3">
    <location>
        <begin position="213"/>
        <end position="290"/>
    </location>
</feature>
<evidence type="ECO:0000256" key="1">
    <source>
        <dbReference type="SAM" id="Coils"/>
    </source>
</evidence>
<feature type="coiled-coil region" evidence="1">
    <location>
        <begin position="179"/>
        <end position="209"/>
    </location>
</feature>
<gene>
    <name evidence="4" type="ORF">KHX94_13480</name>
</gene>
<protein>
    <submittedName>
        <fullName evidence="4">IS110 family transposase</fullName>
    </submittedName>
</protein>
<dbReference type="RefSeq" id="WP_213681042.1">
    <property type="nucleotide sequence ID" value="NZ_CP074572.1"/>
</dbReference>
<organism evidence="4 5">
    <name type="scientific">Shewanella dokdonensis</name>
    <dbReference type="NCBI Taxonomy" id="712036"/>
    <lineage>
        <taxon>Bacteria</taxon>
        <taxon>Pseudomonadati</taxon>
        <taxon>Pseudomonadota</taxon>
        <taxon>Gammaproteobacteria</taxon>
        <taxon>Alteromonadales</taxon>
        <taxon>Shewanellaceae</taxon>
        <taxon>Shewanella</taxon>
    </lineage>
</organism>
<dbReference type="Pfam" id="PF01548">
    <property type="entry name" value="DEDD_Tnp_IS110"/>
    <property type="match status" value="1"/>
</dbReference>
<reference evidence="4 5" key="1">
    <citation type="journal article" date="2012" name="Int. J. Syst. Evol. Microbiol.">
        <title>Shewanella dokdonensis sp. nov., isolated from seawater.</title>
        <authorList>
            <person name="Sung H.R."/>
            <person name="Yoon J.H."/>
            <person name="Ghim S.Y."/>
        </authorList>
    </citation>
    <scope>NUCLEOTIDE SEQUENCE [LARGE SCALE GENOMIC DNA]</scope>
    <source>
        <strain evidence="4 5">DSM 23626</strain>
    </source>
</reference>
<accession>A0ABX8DC83</accession>
<name>A0ABX8DC83_9GAMM</name>
<evidence type="ECO:0000313" key="5">
    <source>
        <dbReference type="Proteomes" id="UP000676428"/>
    </source>
</evidence>
<dbReference type="InterPro" id="IPR002525">
    <property type="entry name" value="Transp_IS110-like_N"/>
</dbReference>
<dbReference type="InterPro" id="IPR003346">
    <property type="entry name" value="Transposase_20"/>
</dbReference>
<dbReference type="PANTHER" id="PTHR33055">
    <property type="entry name" value="TRANSPOSASE FOR INSERTION SEQUENCE ELEMENT IS1111A"/>
    <property type="match status" value="1"/>
</dbReference>